<evidence type="ECO:0000256" key="4">
    <source>
        <dbReference type="ARBA" id="ARBA00011503"/>
    </source>
</evidence>
<name>A0A6B2LYH3_9BACT</name>
<evidence type="ECO:0000256" key="7">
    <source>
        <dbReference type="ARBA" id="ARBA00023191"/>
    </source>
</evidence>
<dbReference type="InterPro" id="IPR041354">
    <property type="entry name" value="4PPT_N"/>
</dbReference>
<comment type="similarity">
    <text evidence="3">Belongs to the P-Pant transferase superfamily. EntD family.</text>
</comment>
<dbReference type="PANTHER" id="PTHR38096">
    <property type="entry name" value="ENTEROBACTIN SYNTHASE COMPONENT D"/>
    <property type="match status" value="1"/>
</dbReference>
<organism evidence="16 17">
    <name type="scientific">Oceanipulchritudo coccoides</name>
    <dbReference type="NCBI Taxonomy" id="2706888"/>
    <lineage>
        <taxon>Bacteria</taxon>
        <taxon>Pseudomonadati</taxon>
        <taxon>Verrucomicrobiota</taxon>
        <taxon>Opitutia</taxon>
        <taxon>Puniceicoccales</taxon>
        <taxon>Oceanipulchritudinaceae</taxon>
        <taxon>Oceanipulchritudo</taxon>
    </lineage>
</organism>
<keyword evidence="13" id="KW-0479">Metal-binding</keyword>
<dbReference type="RefSeq" id="WP_163962754.1">
    <property type="nucleotide sequence ID" value="NZ_JAAGNX010000001.1"/>
</dbReference>
<comment type="function">
    <text evidence="1">Involved in the biosynthesis of the siderophore enterobactin (enterochelin), which is a macrocyclic trimeric lactone of N-(2,3-dihydroxybenzoyl)-serine. The serine trilactone serves as a scaffolding for the three catechol functionalities that provide hexadentate coordination for the tightly ligated iron(2+) atoms. Plays an essential role in the assembly of the enterobactin by catalyzing the transfer of the 4'-phosphopantetheine (Ppant) moiety from coenzyme A to the apo-domains of both EntB (ArCP domain) and EntF (PCP domain) to yield their holo-forms which make them competent for the activation of 2,3-dihydroxybenzoate (DHB) and L-serine, respectively.</text>
</comment>
<gene>
    <name evidence="16" type="ORF">G0Q06_04165</name>
</gene>
<feature type="binding site" evidence="13">
    <location>
        <position position="113"/>
    </location>
    <ligand>
        <name>Mg(2+)</name>
        <dbReference type="ChEBI" id="CHEBI:18420"/>
    </ligand>
</feature>
<evidence type="ECO:0000256" key="9">
    <source>
        <dbReference type="ARBA" id="ARBA00031996"/>
    </source>
</evidence>
<dbReference type="Proteomes" id="UP000478417">
    <property type="component" value="Unassembled WGS sequence"/>
</dbReference>
<evidence type="ECO:0000256" key="3">
    <source>
        <dbReference type="ARBA" id="ARBA00008342"/>
    </source>
</evidence>
<keyword evidence="7" id="KW-0259">Enterobactin biosynthesis</keyword>
<dbReference type="SUPFAM" id="SSF56214">
    <property type="entry name" value="4'-phosphopantetheinyl transferase"/>
    <property type="match status" value="1"/>
</dbReference>
<feature type="binding site" evidence="12">
    <location>
        <position position="156"/>
    </location>
    <ligand>
        <name>CoA</name>
        <dbReference type="ChEBI" id="CHEBI:57287"/>
    </ligand>
</feature>
<keyword evidence="6 16" id="KW-0808">Transferase</keyword>
<feature type="binding site" evidence="13">
    <location>
        <position position="112"/>
    </location>
    <ligand>
        <name>Mg(2+)</name>
        <dbReference type="ChEBI" id="CHEBI:18420"/>
    </ligand>
</feature>
<protein>
    <recommendedName>
        <fullName evidence="5">Enterobactin synthase component D</fullName>
    </recommendedName>
    <alternativeName>
        <fullName evidence="8">4'-phosphopantetheinyl transferase EntD</fullName>
    </alternativeName>
    <alternativeName>
        <fullName evidence="9">Enterochelin synthase D</fullName>
    </alternativeName>
</protein>
<dbReference type="PRINTS" id="PR01399">
    <property type="entry name" value="ENTSNTHTASED"/>
</dbReference>
<comment type="catalytic activity">
    <reaction evidence="11">
        <text>apo-[peptidyl-carrier protein] + CoA = holo-[peptidyl-carrier protein] + adenosine 3',5'-bisphosphate + H(+)</text>
        <dbReference type="Rhea" id="RHEA:46228"/>
        <dbReference type="Rhea" id="RHEA-COMP:11479"/>
        <dbReference type="Rhea" id="RHEA-COMP:11480"/>
        <dbReference type="ChEBI" id="CHEBI:15378"/>
        <dbReference type="ChEBI" id="CHEBI:29999"/>
        <dbReference type="ChEBI" id="CHEBI:57287"/>
        <dbReference type="ChEBI" id="CHEBI:58343"/>
        <dbReference type="ChEBI" id="CHEBI:64479"/>
    </reaction>
</comment>
<dbReference type="Pfam" id="PF17837">
    <property type="entry name" value="4PPT_N"/>
    <property type="match status" value="1"/>
</dbReference>
<feature type="binding site" evidence="13">
    <location>
        <position position="114"/>
    </location>
    <ligand>
        <name>Mg(2+)</name>
        <dbReference type="ChEBI" id="CHEBI:18420"/>
    </ligand>
</feature>
<dbReference type="PANTHER" id="PTHR38096:SF1">
    <property type="entry name" value="ENTEROBACTIN SYNTHASE COMPONENT D"/>
    <property type="match status" value="1"/>
</dbReference>
<evidence type="ECO:0000256" key="8">
    <source>
        <dbReference type="ARBA" id="ARBA00029894"/>
    </source>
</evidence>
<feature type="domain" description="4'-phosphopantetheinyl transferase" evidence="14">
    <location>
        <begin position="108"/>
        <end position="194"/>
    </location>
</feature>
<dbReference type="GO" id="GO:0005886">
    <property type="term" value="C:plasma membrane"/>
    <property type="evidence" value="ECO:0007669"/>
    <property type="project" value="TreeGrafter"/>
</dbReference>
<comment type="caution">
    <text evidence="16">The sequence shown here is derived from an EMBL/GenBank/DDBJ whole genome shotgun (WGS) entry which is preliminary data.</text>
</comment>
<comment type="catalytic activity">
    <reaction evidence="10">
        <text>apo-[aryl-carrier protein] + CoA = holo-[aryl-carrier protein] + adenosine 3',5'-bisphosphate + H(+)</text>
        <dbReference type="Rhea" id="RHEA:48404"/>
        <dbReference type="Rhea" id="RHEA-COMP:15903"/>
        <dbReference type="Rhea" id="RHEA-COMP:17557"/>
        <dbReference type="ChEBI" id="CHEBI:15378"/>
        <dbReference type="ChEBI" id="CHEBI:29999"/>
        <dbReference type="ChEBI" id="CHEBI:57287"/>
        <dbReference type="ChEBI" id="CHEBI:58343"/>
        <dbReference type="ChEBI" id="CHEBI:64479"/>
    </reaction>
</comment>
<dbReference type="GO" id="GO:0009239">
    <property type="term" value="P:enterobactin biosynthetic process"/>
    <property type="evidence" value="ECO:0007669"/>
    <property type="project" value="UniProtKB-KW"/>
</dbReference>
<comment type="cofactor">
    <cofactor evidence="13">
        <name>Mg(2+)</name>
        <dbReference type="ChEBI" id="CHEBI:18420"/>
    </cofactor>
</comment>
<evidence type="ECO:0000256" key="13">
    <source>
        <dbReference type="PIRSR" id="PIRSR603542-2"/>
    </source>
</evidence>
<dbReference type="InterPro" id="IPR037143">
    <property type="entry name" value="4-PPantetheinyl_Trfase_dom_sf"/>
</dbReference>
<feature type="binding site" evidence="12">
    <location>
        <position position="160"/>
    </location>
    <ligand>
        <name>CoA</name>
        <dbReference type="ChEBI" id="CHEBI:57287"/>
    </ligand>
</feature>
<dbReference type="GO" id="GO:0009366">
    <property type="term" value="C:enterobactin synthetase complex"/>
    <property type="evidence" value="ECO:0007669"/>
    <property type="project" value="InterPro"/>
</dbReference>
<dbReference type="GO" id="GO:0000287">
    <property type="term" value="F:magnesium ion binding"/>
    <property type="evidence" value="ECO:0007669"/>
    <property type="project" value="InterPro"/>
</dbReference>
<evidence type="ECO:0000259" key="15">
    <source>
        <dbReference type="Pfam" id="PF17837"/>
    </source>
</evidence>
<sequence length="227" mass="24768">MRTTDQALLQGLFPPEISTSCSEPGIFRDQVFPEEWALVESAVAKRQAEFCGGRVSAHLALEKLGIAKTPILSNPDRSPCWPAGVVGTISHTKGFCGAAVCQRGEIIGLGLDIELAEPLDEKLIRRICTAGEQGWLSGYPVGQAGLFAKLVFCIKEAAYKCQYPITRQFIEFHQAEVRLDPGAKTYEIVFTGLKSGTPQYCAQIGGKYDMTDTHVFASAVIRRESPE</sequence>
<dbReference type="InterPro" id="IPR008278">
    <property type="entry name" value="4-PPantetheinyl_Trfase_dom"/>
</dbReference>
<dbReference type="EMBL" id="JAAGNX010000001">
    <property type="protein sequence ID" value="NDV61638.1"/>
    <property type="molecule type" value="Genomic_DNA"/>
</dbReference>
<evidence type="ECO:0000256" key="6">
    <source>
        <dbReference type="ARBA" id="ARBA00022679"/>
    </source>
</evidence>
<dbReference type="AlphaFoldDB" id="A0A6B2LYH3"/>
<dbReference type="Gene3D" id="3.90.470.20">
    <property type="entry name" value="4'-phosphopantetheinyl transferase domain"/>
    <property type="match status" value="1"/>
</dbReference>
<feature type="domain" description="4'-phosphopantetheinyl transferase N-terminal" evidence="15">
    <location>
        <begin position="35"/>
        <end position="100"/>
    </location>
</feature>
<evidence type="ECO:0000313" key="17">
    <source>
        <dbReference type="Proteomes" id="UP000478417"/>
    </source>
</evidence>
<comment type="subunit">
    <text evidence="4">EntB, EntD, EntE, and EntF form a multienzyme complex called enterobactin synthase.</text>
</comment>
<keyword evidence="17" id="KW-1185">Reference proteome</keyword>
<dbReference type="GO" id="GO:0008897">
    <property type="term" value="F:holo-[acyl-carrier-protein] synthase activity"/>
    <property type="evidence" value="ECO:0007669"/>
    <property type="project" value="InterPro"/>
</dbReference>
<evidence type="ECO:0000313" key="16">
    <source>
        <dbReference type="EMBL" id="NDV61638.1"/>
    </source>
</evidence>
<evidence type="ECO:0000256" key="11">
    <source>
        <dbReference type="ARBA" id="ARBA00049191"/>
    </source>
</evidence>
<reference evidence="16 17" key="1">
    <citation type="submission" date="2020-02" db="EMBL/GenBank/DDBJ databases">
        <title>Albibacoteraceae fam. nov., the first described family within the subdivision 4 Verrucomicrobia.</title>
        <authorList>
            <person name="Xi F."/>
        </authorList>
    </citation>
    <scope>NUCLEOTIDE SEQUENCE [LARGE SCALE GENOMIC DNA]</scope>
    <source>
        <strain evidence="16 17">CK1056</strain>
    </source>
</reference>
<evidence type="ECO:0000256" key="2">
    <source>
        <dbReference type="ARBA" id="ARBA00004993"/>
    </source>
</evidence>
<feature type="binding site" evidence="12">
    <location>
        <position position="54"/>
    </location>
    <ligand>
        <name>CoA</name>
        <dbReference type="ChEBI" id="CHEBI:57287"/>
    </ligand>
</feature>
<feature type="binding site" evidence="12">
    <location>
        <position position="46"/>
    </location>
    <ligand>
        <name>CoA</name>
        <dbReference type="ChEBI" id="CHEBI:57287"/>
    </ligand>
</feature>
<dbReference type="Pfam" id="PF01648">
    <property type="entry name" value="ACPS"/>
    <property type="match status" value="1"/>
</dbReference>
<dbReference type="InterPro" id="IPR003542">
    <property type="entry name" value="Enbac_synth_compD-like"/>
</dbReference>
<evidence type="ECO:0000256" key="5">
    <source>
        <dbReference type="ARBA" id="ARBA00019087"/>
    </source>
</evidence>
<proteinExistence type="inferred from homology"/>
<evidence type="ECO:0000259" key="14">
    <source>
        <dbReference type="Pfam" id="PF01648"/>
    </source>
</evidence>
<feature type="binding site" evidence="12">
    <location>
        <position position="112"/>
    </location>
    <ligand>
        <name>CoA</name>
        <dbReference type="ChEBI" id="CHEBI:57287"/>
    </ligand>
</feature>
<accession>A0A6B2LYH3</accession>
<evidence type="ECO:0000256" key="10">
    <source>
        <dbReference type="ARBA" id="ARBA00049176"/>
    </source>
</evidence>
<evidence type="ECO:0000256" key="1">
    <source>
        <dbReference type="ARBA" id="ARBA00003937"/>
    </source>
</evidence>
<keyword evidence="13" id="KW-0460">Magnesium</keyword>
<evidence type="ECO:0000256" key="12">
    <source>
        <dbReference type="PIRSR" id="PIRSR603542-1"/>
    </source>
</evidence>
<comment type="pathway">
    <text evidence="2">Siderophore biosynthesis; enterobactin biosynthesis.</text>
</comment>
<feature type="binding site" evidence="12">
    <location>
        <begin position="90"/>
        <end position="91"/>
    </location>
    <ligand>
        <name>CoA</name>
        <dbReference type="ChEBI" id="CHEBI:57287"/>
    </ligand>
</feature>